<feature type="transmembrane region" description="Helical" evidence="1">
    <location>
        <begin position="6"/>
        <end position="24"/>
    </location>
</feature>
<evidence type="ECO:0000313" key="3">
    <source>
        <dbReference type="Proteomes" id="UP000238348"/>
    </source>
</evidence>
<keyword evidence="1" id="KW-1133">Transmembrane helix</keyword>
<dbReference type="EMBL" id="CP012673">
    <property type="protein sequence ID" value="AUX40784.1"/>
    <property type="molecule type" value="Genomic_DNA"/>
</dbReference>
<dbReference type="GO" id="GO:0008233">
    <property type="term" value="F:peptidase activity"/>
    <property type="evidence" value="ECO:0007669"/>
    <property type="project" value="InterPro"/>
</dbReference>
<accession>A0A2L0ENA0</accession>
<feature type="transmembrane region" description="Helical" evidence="1">
    <location>
        <begin position="344"/>
        <end position="362"/>
    </location>
</feature>
<dbReference type="InterPro" id="IPR026898">
    <property type="entry name" value="PrsW"/>
</dbReference>
<feature type="transmembrane region" description="Helical" evidence="1">
    <location>
        <begin position="74"/>
        <end position="99"/>
    </location>
</feature>
<proteinExistence type="predicted"/>
<feature type="transmembrane region" description="Helical" evidence="1">
    <location>
        <begin position="265"/>
        <end position="289"/>
    </location>
</feature>
<feature type="transmembrane region" description="Helical" evidence="1">
    <location>
        <begin position="309"/>
        <end position="332"/>
    </location>
</feature>
<dbReference type="RefSeq" id="WP_104978535.1">
    <property type="nucleotide sequence ID" value="NZ_CP012673.1"/>
</dbReference>
<dbReference type="Proteomes" id="UP000238348">
    <property type="component" value="Chromosome"/>
</dbReference>
<feature type="transmembrane region" description="Helical" evidence="1">
    <location>
        <begin position="143"/>
        <end position="162"/>
    </location>
</feature>
<dbReference type="Pfam" id="PF13367">
    <property type="entry name" value="PrsW-protease"/>
    <property type="match status" value="1"/>
</dbReference>
<feature type="transmembrane region" description="Helical" evidence="1">
    <location>
        <begin position="36"/>
        <end position="54"/>
    </location>
</feature>
<feature type="transmembrane region" description="Helical" evidence="1">
    <location>
        <begin position="368"/>
        <end position="387"/>
    </location>
</feature>
<keyword evidence="1" id="KW-0472">Membrane</keyword>
<keyword evidence="1" id="KW-0812">Transmembrane</keyword>
<dbReference type="AlphaFoldDB" id="A0A2L0ENA0"/>
<evidence type="ECO:0000313" key="2">
    <source>
        <dbReference type="EMBL" id="AUX40784.1"/>
    </source>
</evidence>
<organism evidence="2 3">
    <name type="scientific">Sorangium cellulosum</name>
    <name type="common">Polyangium cellulosum</name>
    <dbReference type="NCBI Taxonomy" id="56"/>
    <lineage>
        <taxon>Bacteria</taxon>
        <taxon>Pseudomonadati</taxon>
        <taxon>Myxococcota</taxon>
        <taxon>Polyangia</taxon>
        <taxon>Polyangiales</taxon>
        <taxon>Polyangiaceae</taxon>
        <taxon>Sorangium</taxon>
    </lineage>
</organism>
<dbReference type="PANTHER" id="PTHR36844:SF1">
    <property type="entry name" value="PROTEASE PRSW"/>
    <property type="match status" value="1"/>
</dbReference>
<reference evidence="2 3" key="1">
    <citation type="submission" date="2015-09" db="EMBL/GenBank/DDBJ databases">
        <title>Sorangium comparison.</title>
        <authorList>
            <person name="Zaburannyi N."/>
            <person name="Bunk B."/>
            <person name="Overmann J."/>
            <person name="Mueller R."/>
        </authorList>
    </citation>
    <scope>NUCLEOTIDE SEQUENCE [LARGE SCALE GENOMIC DNA]</scope>
    <source>
        <strain evidence="2 3">So ce26</strain>
    </source>
</reference>
<dbReference type="PANTHER" id="PTHR36844">
    <property type="entry name" value="PROTEASE PRSW"/>
    <property type="match status" value="1"/>
</dbReference>
<feature type="transmembrane region" description="Helical" evidence="1">
    <location>
        <begin position="111"/>
        <end position="131"/>
    </location>
</feature>
<evidence type="ECO:0000256" key="1">
    <source>
        <dbReference type="SAM" id="Phobius"/>
    </source>
</evidence>
<gene>
    <name evidence="2" type="ORF">SOCE26_021850</name>
</gene>
<feature type="transmembrane region" description="Helical" evidence="1">
    <location>
        <begin position="200"/>
        <end position="219"/>
    </location>
</feature>
<feature type="transmembrane region" description="Helical" evidence="1">
    <location>
        <begin position="174"/>
        <end position="194"/>
    </location>
</feature>
<protein>
    <recommendedName>
        <fullName evidence="4">PrsW family intramembrane metalloprotease</fullName>
    </recommendedName>
</protein>
<sequence length="390" mass="40726">MNAAAVLIWLATVAAPIGALSAALVASRRLYGRRRFVIGTALLGALVYLPALLLEGFLQRWQGLDKTAGTLDAITLVYLFVVAAPLEQGLKVAAVAPIARLRPLDEPFDGIAYAAAAAFGFVSAHNAVYLWGRPLPSFDIVRAVLAVPAHLVFASLWGYALGRERERKRPLGGRRFNAAWIGAMLLNGAYDYIVFACRPVALLVAAPMLLGVGFIAFLAGRDLLRRGASPQSSRRRERRFLAQLGPPSLGSVREALRRTERPVTLTWIAFGALVTVGVMTTTLALAVALGHRFGVDFAAVDRGDASAAAAAPLLLLVAAAIAAFPVSGYLVARASSTGSVLEPAASAALAILGSLVLLGLAAPVAVVFATALAPIAFSLACAGAWIGTTR</sequence>
<dbReference type="OrthoDB" id="508302at2"/>
<name>A0A2L0ENA0_SORCE</name>
<evidence type="ECO:0008006" key="4">
    <source>
        <dbReference type="Google" id="ProtNLM"/>
    </source>
</evidence>